<proteinExistence type="predicted"/>
<dbReference type="Proteomes" id="UP001497482">
    <property type="component" value="Chromosome 11"/>
</dbReference>
<evidence type="ECO:0000313" key="2">
    <source>
        <dbReference type="EMBL" id="CAL1573253.1"/>
    </source>
</evidence>
<evidence type="ECO:0000313" key="3">
    <source>
        <dbReference type="Proteomes" id="UP001497482"/>
    </source>
</evidence>
<sequence>MRNSVPTIKDANGEPRSSTSEEAPSHSRAGATAGKLRTRTVSTQISARTLKLQHVRSKGTLAKPNTKDASTETDQSWMVLSSTPIRSSTSGLGIGSRKRRRTDIFEEDEEDPDISDISPPQPHDSTYELGATLTDVSGMMETECPSAYEEPKYIVFDSNLKSLFETCPVCTPGKDM</sequence>
<feature type="region of interest" description="Disordered" evidence="1">
    <location>
        <begin position="1"/>
        <end position="125"/>
    </location>
</feature>
<evidence type="ECO:0000256" key="1">
    <source>
        <dbReference type="SAM" id="MobiDB-lite"/>
    </source>
</evidence>
<feature type="compositionally biased region" description="Acidic residues" evidence="1">
    <location>
        <begin position="105"/>
        <end position="114"/>
    </location>
</feature>
<dbReference type="EMBL" id="OZ035833">
    <property type="protein sequence ID" value="CAL1573253.1"/>
    <property type="molecule type" value="Genomic_DNA"/>
</dbReference>
<organism evidence="2 3">
    <name type="scientific">Knipowitschia caucasica</name>
    <name type="common">Caucasian dwarf goby</name>
    <name type="synonym">Pomatoschistus caucasicus</name>
    <dbReference type="NCBI Taxonomy" id="637954"/>
    <lineage>
        <taxon>Eukaryota</taxon>
        <taxon>Metazoa</taxon>
        <taxon>Chordata</taxon>
        <taxon>Craniata</taxon>
        <taxon>Vertebrata</taxon>
        <taxon>Euteleostomi</taxon>
        <taxon>Actinopterygii</taxon>
        <taxon>Neopterygii</taxon>
        <taxon>Teleostei</taxon>
        <taxon>Neoteleostei</taxon>
        <taxon>Acanthomorphata</taxon>
        <taxon>Gobiaria</taxon>
        <taxon>Gobiiformes</taxon>
        <taxon>Gobioidei</taxon>
        <taxon>Gobiidae</taxon>
        <taxon>Gobiinae</taxon>
        <taxon>Knipowitschia</taxon>
    </lineage>
</organism>
<feature type="compositionally biased region" description="Polar residues" evidence="1">
    <location>
        <begin position="72"/>
        <end position="91"/>
    </location>
</feature>
<name>A0AAV2J6Q9_KNICA</name>
<accession>A0AAV2J6Q9</accession>
<reference evidence="2 3" key="1">
    <citation type="submission" date="2024-04" db="EMBL/GenBank/DDBJ databases">
        <authorList>
            <person name="Waldvogel A.-M."/>
            <person name="Schoenle A."/>
        </authorList>
    </citation>
    <scope>NUCLEOTIDE SEQUENCE [LARGE SCALE GENOMIC DNA]</scope>
</reference>
<dbReference type="AlphaFoldDB" id="A0AAV2J6Q9"/>
<protein>
    <submittedName>
        <fullName evidence="2">Uncharacterized protein</fullName>
    </submittedName>
</protein>
<gene>
    <name evidence="2" type="ORF">KC01_LOCUS5190</name>
</gene>
<keyword evidence="3" id="KW-1185">Reference proteome</keyword>